<gene>
    <name evidence="1" type="ORF">ACIOUF_25305</name>
</gene>
<keyword evidence="2" id="KW-1185">Reference proteome</keyword>
<dbReference type="EMBL" id="JBIUVY010000069">
    <property type="protein sequence ID" value="MFJ2289626.1"/>
    <property type="molecule type" value="Genomic_DNA"/>
</dbReference>
<reference evidence="1 2" key="1">
    <citation type="submission" date="2024-10" db="EMBL/GenBank/DDBJ databases">
        <title>The Natural Products Discovery Center: Release of the First 8490 Sequenced Strains for Exploring Actinobacteria Biosynthetic Diversity.</title>
        <authorList>
            <person name="Kalkreuter E."/>
            <person name="Kautsar S.A."/>
            <person name="Yang D."/>
            <person name="Bader C.D."/>
            <person name="Teijaro C.N."/>
            <person name="Fluegel L."/>
            <person name="Davis C.M."/>
            <person name="Simpson J.R."/>
            <person name="Lauterbach L."/>
            <person name="Steele A.D."/>
            <person name="Gui C."/>
            <person name="Meng S."/>
            <person name="Li G."/>
            <person name="Viehrig K."/>
            <person name="Ye F."/>
            <person name="Su P."/>
            <person name="Kiefer A.F."/>
            <person name="Nichols A."/>
            <person name="Cepeda A.J."/>
            <person name="Yan W."/>
            <person name="Fan B."/>
            <person name="Jiang Y."/>
            <person name="Adhikari A."/>
            <person name="Zheng C.-J."/>
            <person name="Schuster L."/>
            <person name="Cowan T.M."/>
            <person name="Smanski M.J."/>
            <person name="Chevrette M.G."/>
            <person name="De Carvalho L.P.S."/>
            <person name="Shen B."/>
        </authorList>
    </citation>
    <scope>NUCLEOTIDE SEQUENCE [LARGE SCALE GENOMIC DNA]</scope>
    <source>
        <strain evidence="1 2">NPDC087689</strain>
    </source>
</reference>
<protein>
    <submittedName>
        <fullName evidence="1">Uncharacterized protein</fullName>
    </submittedName>
</protein>
<dbReference type="Proteomes" id="UP001617296">
    <property type="component" value="Unassembled WGS sequence"/>
</dbReference>
<organism evidence="1 2">
    <name type="scientific">Pseudomonas iridis</name>
    <dbReference type="NCBI Taxonomy" id="2710587"/>
    <lineage>
        <taxon>Bacteria</taxon>
        <taxon>Pseudomonadati</taxon>
        <taxon>Pseudomonadota</taxon>
        <taxon>Gammaproteobacteria</taxon>
        <taxon>Pseudomonadales</taxon>
        <taxon>Pseudomonadaceae</taxon>
        <taxon>Pseudomonas</taxon>
    </lineage>
</organism>
<proteinExistence type="predicted"/>
<evidence type="ECO:0000313" key="2">
    <source>
        <dbReference type="Proteomes" id="UP001617296"/>
    </source>
</evidence>
<evidence type="ECO:0000313" key="1">
    <source>
        <dbReference type="EMBL" id="MFJ2289626.1"/>
    </source>
</evidence>
<sequence length="332" mass="37778">MDFSNFGDMAEPKEIGVGVHDFLLHFNDTFQKSGSTLLEAYLSEFGEVTKWILVSDYAFYDKSKKHDIVTFSLIPYIASFDDMSAALGGLAPADIKKTRSVKPEFLKLLANGPIFSISIKLDRERKLHSDERVYHKKKIEMLIGQFEYWIQSTPAGKSKFQKMIKVLLNLDRIVSGAGANLKAIRDIEIVSLLTAYLMCEVTRLTNVDRIGWFSDRDALLNYKAAKLGHFIFELVDLYYYIFCTSEQVDSKGKLVVGMPEAANKVWYDALIRIPDLLAGTFADYDYENNISTHDKFIPVIEKLFVSEARNLFFRIKFNGGLQAGRLTWDPAP</sequence>
<accession>A0ABW8DUB3</accession>
<name>A0ABW8DUB3_9PSED</name>
<dbReference type="RefSeq" id="WP_401233968.1">
    <property type="nucleotide sequence ID" value="NZ_JBIUVY010000069.1"/>
</dbReference>
<comment type="caution">
    <text evidence="1">The sequence shown here is derived from an EMBL/GenBank/DDBJ whole genome shotgun (WGS) entry which is preliminary data.</text>
</comment>